<gene>
    <name evidence="1" type="ORF">COLO4_25634</name>
</gene>
<sequence>MAAFLAELCLSTTRRYYHVETKQAAWSSQEYPYKSSCG</sequence>
<reference evidence="2" key="1">
    <citation type="submission" date="2013-09" db="EMBL/GenBank/DDBJ databases">
        <title>Corchorus olitorius genome sequencing.</title>
        <authorList>
            <person name="Alam M."/>
            <person name="Haque M.S."/>
            <person name="Islam M.S."/>
            <person name="Emdad E.M."/>
            <person name="Islam M.M."/>
            <person name="Ahmed B."/>
            <person name="Halim A."/>
            <person name="Hossen Q.M.M."/>
            <person name="Hossain M.Z."/>
            <person name="Ahmed R."/>
            <person name="Khan M.M."/>
            <person name="Islam R."/>
            <person name="Rashid M.M."/>
            <person name="Khan S.A."/>
            <person name="Rahman M.S."/>
            <person name="Alam M."/>
            <person name="Yahiya A.S."/>
            <person name="Khan M.S."/>
            <person name="Azam M.S."/>
            <person name="Haque T."/>
            <person name="Lashkar M.Z.H."/>
            <person name="Akhand A.I."/>
            <person name="Morshed G."/>
            <person name="Roy S."/>
            <person name="Uddin K.S."/>
            <person name="Rabeya T."/>
            <person name="Hossain A.S."/>
            <person name="Chowdhury A."/>
            <person name="Snigdha A.R."/>
            <person name="Mortoza M.S."/>
            <person name="Matin S.A."/>
            <person name="Hoque S.M.E."/>
            <person name="Islam M.K."/>
            <person name="Roy D.K."/>
            <person name="Haider R."/>
            <person name="Moosa M.M."/>
            <person name="Elias S.M."/>
            <person name="Hasan A.M."/>
            <person name="Jahan S."/>
            <person name="Shafiuddin M."/>
            <person name="Mahmood N."/>
            <person name="Shommy N.S."/>
        </authorList>
    </citation>
    <scope>NUCLEOTIDE SEQUENCE [LARGE SCALE GENOMIC DNA]</scope>
    <source>
        <strain evidence="2">cv. O-4</strain>
    </source>
</reference>
<keyword evidence="2" id="KW-1185">Reference proteome</keyword>
<evidence type="ECO:0000313" key="1">
    <source>
        <dbReference type="EMBL" id="OMO76242.1"/>
    </source>
</evidence>
<comment type="caution">
    <text evidence="1">The sequence shown here is derived from an EMBL/GenBank/DDBJ whole genome shotgun (WGS) entry which is preliminary data.</text>
</comment>
<dbReference type="Proteomes" id="UP000187203">
    <property type="component" value="Unassembled WGS sequence"/>
</dbReference>
<name>A0A1R3I0Y5_9ROSI</name>
<accession>A0A1R3I0Y5</accession>
<evidence type="ECO:0000313" key="2">
    <source>
        <dbReference type="Proteomes" id="UP000187203"/>
    </source>
</evidence>
<dbReference type="AlphaFoldDB" id="A0A1R3I0Y5"/>
<organism evidence="1 2">
    <name type="scientific">Corchorus olitorius</name>
    <dbReference type="NCBI Taxonomy" id="93759"/>
    <lineage>
        <taxon>Eukaryota</taxon>
        <taxon>Viridiplantae</taxon>
        <taxon>Streptophyta</taxon>
        <taxon>Embryophyta</taxon>
        <taxon>Tracheophyta</taxon>
        <taxon>Spermatophyta</taxon>
        <taxon>Magnoliopsida</taxon>
        <taxon>eudicotyledons</taxon>
        <taxon>Gunneridae</taxon>
        <taxon>Pentapetalae</taxon>
        <taxon>rosids</taxon>
        <taxon>malvids</taxon>
        <taxon>Malvales</taxon>
        <taxon>Malvaceae</taxon>
        <taxon>Grewioideae</taxon>
        <taxon>Apeibeae</taxon>
        <taxon>Corchorus</taxon>
    </lineage>
</organism>
<dbReference type="OrthoDB" id="10371311at2759"/>
<protein>
    <submittedName>
        <fullName evidence="1">Uncharacterized protein</fullName>
    </submittedName>
</protein>
<proteinExistence type="predicted"/>
<dbReference type="EMBL" id="AWUE01019102">
    <property type="protein sequence ID" value="OMO76242.1"/>
    <property type="molecule type" value="Genomic_DNA"/>
</dbReference>